<reference evidence="2 3" key="1">
    <citation type="submission" date="2015-09" db="EMBL/GenBank/DDBJ databases">
        <title>Trachymyrmex cornetzi WGS genome.</title>
        <authorList>
            <person name="Nygaard S."/>
            <person name="Hu H."/>
            <person name="Boomsma J."/>
            <person name="Zhang G."/>
        </authorList>
    </citation>
    <scope>NUCLEOTIDE SEQUENCE [LARGE SCALE GENOMIC DNA]</scope>
    <source>
        <strain evidence="2">Tcor2-1</strain>
        <tissue evidence="2">Whole body</tissue>
    </source>
</reference>
<proteinExistence type="predicted"/>
<dbReference type="Proteomes" id="UP000078492">
    <property type="component" value="Unassembled WGS sequence"/>
</dbReference>
<feature type="compositionally biased region" description="Basic and acidic residues" evidence="1">
    <location>
        <begin position="58"/>
        <end position="79"/>
    </location>
</feature>
<organism evidence="2 3">
    <name type="scientific">Trachymyrmex cornetzi</name>
    <dbReference type="NCBI Taxonomy" id="471704"/>
    <lineage>
        <taxon>Eukaryota</taxon>
        <taxon>Metazoa</taxon>
        <taxon>Ecdysozoa</taxon>
        <taxon>Arthropoda</taxon>
        <taxon>Hexapoda</taxon>
        <taxon>Insecta</taxon>
        <taxon>Pterygota</taxon>
        <taxon>Neoptera</taxon>
        <taxon>Endopterygota</taxon>
        <taxon>Hymenoptera</taxon>
        <taxon>Apocrita</taxon>
        <taxon>Aculeata</taxon>
        <taxon>Formicoidea</taxon>
        <taxon>Formicidae</taxon>
        <taxon>Myrmicinae</taxon>
        <taxon>Trachymyrmex</taxon>
    </lineage>
</organism>
<feature type="compositionally biased region" description="Gly residues" evidence="1">
    <location>
        <begin position="80"/>
        <end position="89"/>
    </location>
</feature>
<evidence type="ECO:0000313" key="2">
    <source>
        <dbReference type="EMBL" id="KYN19790.1"/>
    </source>
</evidence>
<gene>
    <name evidence="2" type="ORF">ALC57_07835</name>
</gene>
<evidence type="ECO:0000313" key="3">
    <source>
        <dbReference type="Proteomes" id="UP000078492"/>
    </source>
</evidence>
<dbReference type="EMBL" id="KQ979685">
    <property type="protein sequence ID" value="KYN19790.1"/>
    <property type="molecule type" value="Genomic_DNA"/>
</dbReference>
<name>A0A195E3N8_9HYME</name>
<dbReference type="AlphaFoldDB" id="A0A195E3N8"/>
<evidence type="ECO:0000256" key="1">
    <source>
        <dbReference type="SAM" id="MobiDB-lite"/>
    </source>
</evidence>
<keyword evidence="3" id="KW-1185">Reference proteome</keyword>
<protein>
    <submittedName>
        <fullName evidence="2">Uncharacterized protein</fullName>
    </submittedName>
</protein>
<sequence length="89" mass="10045">MKNGGSRSWRVEIEGEGESPCVFGPCLSSSFVPKLRLFSWPSFSRFVHPWTQGRAQVRKREREKESDSEESGKKDEARGGRGGGLVETW</sequence>
<feature type="region of interest" description="Disordered" evidence="1">
    <location>
        <begin position="52"/>
        <end position="89"/>
    </location>
</feature>
<accession>A0A195E3N8</accession>